<dbReference type="Proteomes" id="UP000663852">
    <property type="component" value="Unassembled WGS sequence"/>
</dbReference>
<dbReference type="InterPro" id="IPR017452">
    <property type="entry name" value="GPCR_Rhodpsn_7TM"/>
</dbReference>
<feature type="transmembrane region" description="Helical" evidence="9">
    <location>
        <begin position="1244"/>
        <end position="1271"/>
    </location>
</feature>
<feature type="transmembrane region" description="Helical" evidence="9">
    <location>
        <begin position="1283"/>
        <end position="1308"/>
    </location>
</feature>
<evidence type="ECO:0000259" key="10">
    <source>
        <dbReference type="PROSITE" id="PS50026"/>
    </source>
</evidence>
<dbReference type="CDD" id="cd00112">
    <property type="entry name" value="LDLa"/>
    <property type="match status" value="1"/>
</dbReference>
<organism evidence="12 13">
    <name type="scientific">Adineta ricciae</name>
    <name type="common">Rotifer</name>
    <dbReference type="NCBI Taxonomy" id="249248"/>
    <lineage>
        <taxon>Eukaryota</taxon>
        <taxon>Metazoa</taxon>
        <taxon>Spiralia</taxon>
        <taxon>Gnathifera</taxon>
        <taxon>Rotifera</taxon>
        <taxon>Eurotatoria</taxon>
        <taxon>Bdelloidea</taxon>
        <taxon>Adinetida</taxon>
        <taxon>Adinetidae</taxon>
        <taxon>Adineta</taxon>
    </lineage>
</organism>
<dbReference type="PROSITE" id="PS50068">
    <property type="entry name" value="LDLRA_2"/>
    <property type="match status" value="3"/>
</dbReference>
<gene>
    <name evidence="12" type="ORF">EDS130_LOCUS30893</name>
</gene>
<keyword evidence="7" id="KW-0245">EGF-like domain</keyword>
<feature type="transmembrane region" description="Helical" evidence="9">
    <location>
        <begin position="1501"/>
        <end position="1523"/>
    </location>
</feature>
<dbReference type="GO" id="GO:0016192">
    <property type="term" value="P:vesicle-mediated transport"/>
    <property type="evidence" value="ECO:0007669"/>
    <property type="project" value="UniProtKB-ARBA"/>
</dbReference>
<dbReference type="InterPro" id="IPR000276">
    <property type="entry name" value="GPCR_Rhodpsn"/>
</dbReference>
<feature type="domain" description="EGF-like" evidence="10">
    <location>
        <begin position="958"/>
        <end position="1001"/>
    </location>
</feature>
<reference evidence="12" key="1">
    <citation type="submission" date="2021-02" db="EMBL/GenBank/DDBJ databases">
        <authorList>
            <person name="Nowell W R."/>
        </authorList>
    </citation>
    <scope>NUCLEOTIDE SEQUENCE</scope>
</reference>
<feature type="domain" description="G-protein coupled receptors family 1 profile" evidence="11">
    <location>
        <begin position="1260"/>
        <end position="1528"/>
    </location>
</feature>
<evidence type="ECO:0000259" key="11">
    <source>
        <dbReference type="PROSITE" id="PS50262"/>
    </source>
</evidence>
<feature type="disulfide bond" evidence="7">
    <location>
        <begin position="891"/>
        <end position="901"/>
    </location>
</feature>
<feature type="domain" description="EGF-like" evidence="10">
    <location>
        <begin position="887"/>
        <end position="925"/>
    </location>
</feature>
<dbReference type="Gene3D" id="4.10.400.10">
    <property type="entry name" value="Low-density Lipoprotein Receptor"/>
    <property type="match status" value="1"/>
</dbReference>
<accession>A0A815E4L0</accession>
<dbReference type="PROSITE" id="PS50026">
    <property type="entry name" value="EGF_3"/>
    <property type="match status" value="2"/>
</dbReference>
<feature type="disulfide bond" evidence="7">
    <location>
        <begin position="915"/>
        <end position="924"/>
    </location>
</feature>
<keyword evidence="4 9" id="KW-1133">Transmembrane helix</keyword>
<comment type="caution">
    <text evidence="12">The sequence shown here is derived from an EMBL/GenBank/DDBJ whole genome shotgun (WGS) entry which is preliminary data.</text>
</comment>
<evidence type="ECO:0000256" key="4">
    <source>
        <dbReference type="ARBA" id="ARBA00022989"/>
    </source>
</evidence>
<name>A0A815E4L0_ADIRI</name>
<feature type="disulfide bond" evidence="8">
    <location>
        <begin position="188"/>
        <end position="200"/>
    </location>
</feature>
<evidence type="ECO:0000256" key="6">
    <source>
        <dbReference type="ARBA" id="ARBA00023157"/>
    </source>
</evidence>
<evidence type="ECO:0000256" key="3">
    <source>
        <dbReference type="ARBA" id="ARBA00022737"/>
    </source>
</evidence>
<dbReference type="Pfam" id="PF00001">
    <property type="entry name" value="7tm_1"/>
    <property type="match status" value="1"/>
</dbReference>
<dbReference type="SMART" id="SM00181">
    <property type="entry name" value="EGF"/>
    <property type="match status" value="3"/>
</dbReference>
<evidence type="ECO:0000313" key="12">
    <source>
        <dbReference type="EMBL" id="CAF1306481.1"/>
    </source>
</evidence>
<dbReference type="InterPro" id="IPR036055">
    <property type="entry name" value="LDL_receptor-like_sf"/>
</dbReference>
<dbReference type="SUPFAM" id="SSF57424">
    <property type="entry name" value="LDL receptor-like module"/>
    <property type="match status" value="1"/>
</dbReference>
<dbReference type="Gene3D" id="2.10.25.10">
    <property type="entry name" value="Laminin"/>
    <property type="match status" value="1"/>
</dbReference>
<dbReference type="GO" id="GO:0005886">
    <property type="term" value="C:plasma membrane"/>
    <property type="evidence" value="ECO:0007669"/>
    <property type="project" value="TreeGrafter"/>
</dbReference>
<protein>
    <submittedName>
        <fullName evidence="12">Uncharacterized protein</fullName>
    </submittedName>
</protein>
<dbReference type="InterPro" id="IPR000742">
    <property type="entry name" value="EGF"/>
</dbReference>
<dbReference type="GO" id="GO:0004930">
    <property type="term" value="F:G protein-coupled receptor activity"/>
    <property type="evidence" value="ECO:0007669"/>
    <property type="project" value="InterPro"/>
</dbReference>
<keyword evidence="5 9" id="KW-0472">Membrane</keyword>
<sequence>MYHSNDCPSSYDCLYAVWDFDRNLITDAPYIRNYYLIPYCIRAQDDEEQSKNSIDEDLSTKLYFADLKRQNVTSEHLLNWSLPIDIIEDYEMNNGSFLYNCSSPWFGSKCQYRFPYDSSMTFSQIVNETFVRRSRVSMKTGTCYPFIENCNSQSWPNCLDWREVCDKKLHCPNGEDEQYCEELEMNQCNENEYRCHNGQCIPLEFAWESLSSVDCLDGSDERDVHVYPNAGRPSTYNFNCINLPIFRCEERTTRYPQQYSCGDGQYTHGIFTRLNIATCRNNRDGEMMRQLFESLDHIKEKDCRQAFYCSLHINEISSKRMLSKQCESLREKCASEWLVLPQSATMLGYFQLIYFTNRSVEEFEENIQPDLICFNINKCPVFKDRVDNHEIINDLTCSSASNLTMEYQIYRLNGLLLSLHHIIKQCLTTDTKDFCDNSMQFHCNESRKCISYHRIQDSHQDCIHGEDEYYSACPFNDTRRYQCPLGGYRCLSPVAIGNGFRDCGSKDDEEIHSKQDFNRTKLYSQLCLGQAGQRLYIAPHRDRKFCELWPCNNPYVKCDKIWDCSNGIDELNCPYSNCLSNEHECYDDQSRLTHCLPASQIVDDIQSLCVSQFGRALYLNNGSADVNESAYYPWNKTKCFFWDNICRQEQMVSITNNNGICLYDPVLSPKLKNKHPIVLFDTQQKLCHLDIDMLRDRRQSVLMASRLGNYPRVNSSSSVRHQSTIEKENNIYYPMDISETWFCNRGILILSGQNQTKACLCPPSYFGSRCQWQNQRVSLTIHFILPHTTSVASSFQVIIMLIDEQNKIVGKHEEILFVPIRDCGAKFHRYLLYPQRPKSPSTIYSIHIDLIDKVALGHWTSWYLPIPFQFLPVNRISTQLIIPKERAYYPCLLQCGLHGRCLRYTNNQSKYFCHCDQGYSGPFCNQSYRCLCSKESYCHSPNICVCPLNRFGSKCSLQRPICSLENNPCQEGGLCTPQDDRIDLHGYSCYCKEHNFGPLCQYSSSRILLELDQTISASSPFVFLHFITIFEETAHEHTTIIKRIPIDENAISFYVAKQFNLIFIQLIDQSYYLGIVREKYIPMENIRGQVTSKQYCPYVKQYLNQDWPHADYSLVEDSLRVNMTLLQYESVDHPKFYSFICRQQRHLMCFYDEQLLCVCNLDRFANCFEFNRTVDKTCQGQNDCENHGECFQNNQTCATRSICACKDCYYGGKCQMSTKGNLLSLDPIIGYYIKPNRSFYSQPVIIKITMGITLGIFVLGLIDVLLSILTFHMKNPREVGCGYYLLASSIVSFFMIIMLGMKFLYLILSQMNTIHNEFHSLFACKSIDMVLKSLLTSNEWIIACVAIERVVNTRSGPKFDKIKSVQLAKRVIPIVIGLVLLSHGHDTYYRELIKDFDDDDRRIWCFVRYPPVVNMYNSFITLLHFLGPFIVNLTSAIMIIILVIRSRSNLQKNKSYSQHSKEQLSRHKHLLISPLTLVLLGTPRLILSFLSGCMKTPREPWFYIIAYYSPFVPSILTFSTFVLPSETYRKAFQTAIYKQVVRIRSTFFS</sequence>
<evidence type="ECO:0000256" key="5">
    <source>
        <dbReference type="ARBA" id="ARBA00023136"/>
    </source>
</evidence>
<evidence type="ECO:0000256" key="8">
    <source>
        <dbReference type="PROSITE-ProRule" id="PRU00124"/>
    </source>
</evidence>
<dbReference type="EMBL" id="CAJNOJ010000221">
    <property type="protein sequence ID" value="CAF1306481.1"/>
    <property type="molecule type" value="Genomic_DNA"/>
</dbReference>
<evidence type="ECO:0000313" key="13">
    <source>
        <dbReference type="Proteomes" id="UP000663852"/>
    </source>
</evidence>
<dbReference type="PRINTS" id="PR00261">
    <property type="entry name" value="LDLRECEPTOR"/>
</dbReference>
<comment type="subcellular location">
    <subcellularLocation>
        <location evidence="1">Membrane</location>
        <topology evidence="1">Single-pass membrane protein</topology>
    </subcellularLocation>
</comment>
<keyword evidence="6 7" id="KW-1015">Disulfide bond</keyword>
<dbReference type="Gene3D" id="1.20.1070.10">
    <property type="entry name" value="Rhodopsin 7-helix transmembrane proteins"/>
    <property type="match status" value="1"/>
</dbReference>
<proteinExistence type="predicted"/>
<feature type="disulfide bond" evidence="8">
    <location>
        <begin position="165"/>
        <end position="180"/>
    </location>
</feature>
<dbReference type="SMART" id="SM00192">
    <property type="entry name" value="LDLa"/>
    <property type="match status" value="5"/>
</dbReference>
<dbReference type="OrthoDB" id="283575at2759"/>
<dbReference type="PROSITE" id="PS50262">
    <property type="entry name" value="G_PROTEIN_RECEP_F1_2"/>
    <property type="match status" value="1"/>
</dbReference>
<dbReference type="SUPFAM" id="SSF57196">
    <property type="entry name" value="EGF/Laminin"/>
    <property type="match status" value="1"/>
</dbReference>
<dbReference type="Pfam" id="PF00057">
    <property type="entry name" value="Ldl_recept_a"/>
    <property type="match status" value="1"/>
</dbReference>
<dbReference type="InterPro" id="IPR002172">
    <property type="entry name" value="LDrepeatLR_classA_rpt"/>
</dbReference>
<feature type="transmembrane region" description="Helical" evidence="9">
    <location>
        <begin position="1419"/>
        <end position="1444"/>
    </location>
</feature>
<feature type="transmembrane region" description="Helical" evidence="9">
    <location>
        <begin position="1470"/>
        <end position="1489"/>
    </location>
</feature>
<dbReference type="SUPFAM" id="SSF81321">
    <property type="entry name" value="Family A G protein-coupled receptor-like"/>
    <property type="match status" value="1"/>
</dbReference>
<comment type="caution">
    <text evidence="7">Lacks conserved residue(s) required for the propagation of feature annotation.</text>
</comment>
<dbReference type="InterPro" id="IPR050685">
    <property type="entry name" value="LDLR"/>
</dbReference>
<keyword evidence="3" id="KW-0677">Repeat</keyword>
<dbReference type="PROSITE" id="PS01186">
    <property type="entry name" value="EGF_2"/>
    <property type="match status" value="1"/>
</dbReference>
<dbReference type="PANTHER" id="PTHR24270">
    <property type="entry name" value="LOW-DENSITY LIPOPROTEIN RECEPTOR-RELATED"/>
    <property type="match status" value="1"/>
</dbReference>
<evidence type="ECO:0000256" key="1">
    <source>
        <dbReference type="ARBA" id="ARBA00004167"/>
    </source>
</evidence>
<evidence type="ECO:0000256" key="9">
    <source>
        <dbReference type="SAM" id="Phobius"/>
    </source>
</evidence>
<dbReference type="PROSITE" id="PS00022">
    <property type="entry name" value="EGF_1"/>
    <property type="match status" value="4"/>
</dbReference>
<evidence type="ECO:0000256" key="7">
    <source>
        <dbReference type="PROSITE-ProRule" id="PRU00076"/>
    </source>
</evidence>
<evidence type="ECO:0000256" key="2">
    <source>
        <dbReference type="ARBA" id="ARBA00022692"/>
    </source>
</evidence>
<feature type="disulfide bond" evidence="7">
    <location>
        <begin position="991"/>
        <end position="1000"/>
    </location>
</feature>
<keyword evidence="2 9" id="KW-0812">Transmembrane</keyword>